<keyword evidence="2" id="KW-1185">Reference proteome</keyword>
<evidence type="ECO:0000313" key="2">
    <source>
        <dbReference type="Proteomes" id="UP001164746"/>
    </source>
</evidence>
<gene>
    <name evidence="1" type="ORF">MAR_022826</name>
</gene>
<dbReference type="EMBL" id="CP111014">
    <property type="protein sequence ID" value="WAQ98453.1"/>
    <property type="molecule type" value="Genomic_DNA"/>
</dbReference>
<reference evidence="1" key="1">
    <citation type="submission" date="2022-11" db="EMBL/GenBank/DDBJ databases">
        <title>Centuries of genome instability and evolution in soft-shell clam transmissible cancer (bioRxiv).</title>
        <authorList>
            <person name="Hart S.F.M."/>
            <person name="Yonemitsu M.A."/>
            <person name="Giersch R.M."/>
            <person name="Beal B.F."/>
            <person name="Arriagada G."/>
            <person name="Davis B.W."/>
            <person name="Ostrander E.A."/>
            <person name="Goff S.P."/>
            <person name="Metzger M.J."/>
        </authorList>
    </citation>
    <scope>NUCLEOTIDE SEQUENCE</scope>
    <source>
        <strain evidence="1">MELC-2E11</strain>
        <tissue evidence="1">Siphon/mantle</tissue>
    </source>
</reference>
<sequence length="145" mass="16382">MNHVFTPHGLFVKDLATTYNVDPIITFDQPLWYKTQLIIAPQPQSSPMSQIVCRLSALHIQMSFLGTIGKVMNDSGVVRDCSLLEMLPFFAATGHNAYAKSTYIYLNRDLSTTYPQVYKNFMEGIYGVQHSDRNWAGLSTDVIIE</sequence>
<dbReference type="PANTHER" id="PTHR46704">
    <property type="entry name" value="CXC DOMAIN-CONTAINING PROTEIN-RELATED"/>
    <property type="match status" value="1"/>
</dbReference>
<name>A0ABY7DNK0_MYAAR</name>
<dbReference type="PANTHER" id="PTHR46704:SF1">
    <property type="entry name" value="TELOMERE LENGTH REGULATION PROTEIN TEL2 HOMOLOG"/>
    <property type="match status" value="1"/>
</dbReference>
<dbReference type="Proteomes" id="UP001164746">
    <property type="component" value="Chromosome 3"/>
</dbReference>
<evidence type="ECO:0000313" key="1">
    <source>
        <dbReference type="EMBL" id="WAQ98453.1"/>
    </source>
</evidence>
<accession>A0ABY7DNK0</accession>
<proteinExistence type="predicted"/>
<organism evidence="1 2">
    <name type="scientific">Mya arenaria</name>
    <name type="common">Soft-shell clam</name>
    <dbReference type="NCBI Taxonomy" id="6604"/>
    <lineage>
        <taxon>Eukaryota</taxon>
        <taxon>Metazoa</taxon>
        <taxon>Spiralia</taxon>
        <taxon>Lophotrochozoa</taxon>
        <taxon>Mollusca</taxon>
        <taxon>Bivalvia</taxon>
        <taxon>Autobranchia</taxon>
        <taxon>Heteroconchia</taxon>
        <taxon>Euheterodonta</taxon>
        <taxon>Imparidentia</taxon>
        <taxon>Neoheterodontei</taxon>
        <taxon>Myida</taxon>
        <taxon>Myoidea</taxon>
        <taxon>Myidae</taxon>
        <taxon>Mya</taxon>
    </lineage>
</organism>
<protein>
    <submittedName>
        <fullName evidence="1">Uncharacterized protein</fullName>
    </submittedName>
</protein>